<feature type="signal peptide" evidence="14">
    <location>
        <begin position="1"/>
        <end position="28"/>
    </location>
</feature>
<evidence type="ECO:0000256" key="14">
    <source>
        <dbReference type="SAM" id="SignalP"/>
    </source>
</evidence>
<evidence type="ECO:0000256" key="4">
    <source>
        <dbReference type="ARBA" id="ARBA00022496"/>
    </source>
</evidence>
<dbReference type="Pfam" id="PF13715">
    <property type="entry name" value="CarbopepD_reg_2"/>
    <property type="match status" value="1"/>
</dbReference>
<reference evidence="17" key="2">
    <citation type="submission" date="2023-04" db="EMBL/GenBank/DDBJ databases">
        <title>Paracnuella aquatica gen. nov., sp. nov., a member of the family Chitinophagaceae isolated from a hot spring.</title>
        <authorList>
            <person name="Wang C."/>
        </authorList>
    </citation>
    <scope>NUCLEOTIDE SEQUENCE</scope>
    <source>
        <strain evidence="17">LB-8</strain>
    </source>
</reference>
<dbReference type="SUPFAM" id="SSF56935">
    <property type="entry name" value="Porins"/>
    <property type="match status" value="1"/>
</dbReference>
<dbReference type="InterPro" id="IPR036942">
    <property type="entry name" value="Beta-barrel_TonB_sf"/>
</dbReference>
<feature type="chain" id="PRO_5040813964" evidence="14">
    <location>
        <begin position="29"/>
        <end position="962"/>
    </location>
</feature>
<name>A0A9X3BHJ0_9BACT</name>
<dbReference type="Proteomes" id="UP001155483">
    <property type="component" value="Unassembled WGS sequence"/>
</dbReference>
<keyword evidence="4" id="KW-0410">Iron transport</keyword>
<dbReference type="InterPro" id="IPR037066">
    <property type="entry name" value="Plug_dom_sf"/>
</dbReference>
<evidence type="ECO:0000256" key="5">
    <source>
        <dbReference type="ARBA" id="ARBA00022692"/>
    </source>
</evidence>
<dbReference type="PROSITE" id="PS52016">
    <property type="entry name" value="TONB_DEPENDENT_REC_3"/>
    <property type="match status" value="1"/>
</dbReference>
<organism evidence="17 18">
    <name type="scientific">Paraflavisolibacter caeni</name>
    <dbReference type="NCBI Taxonomy" id="2982496"/>
    <lineage>
        <taxon>Bacteria</taxon>
        <taxon>Pseudomonadati</taxon>
        <taxon>Bacteroidota</taxon>
        <taxon>Chitinophagia</taxon>
        <taxon>Chitinophagales</taxon>
        <taxon>Chitinophagaceae</taxon>
        <taxon>Paraflavisolibacter</taxon>
    </lineage>
</organism>
<comment type="similarity">
    <text evidence="12 13">Belongs to the TonB-dependent receptor family.</text>
</comment>
<proteinExistence type="inferred from homology"/>
<evidence type="ECO:0000256" key="12">
    <source>
        <dbReference type="PROSITE-ProRule" id="PRU01360"/>
    </source>
</evidence>
<keyword evidence="18" id="KW-1185">Reference proteome</keyword>
<evidence type="ECO:0000313" key="18">
    <source>
        <dbReference type="Proteomes" id="UP001155483"/>
    </source>
</evidence>
<evidence type="ECO:0000256" key="10">
    <source>
        <dbReference type="ARBA" id="ARBA00023136"/>
    </source>
</evidence>
<keyword evidence="3 12" id="KW-1134">Transmembrane beta strand</keyword>
<dbReference type="InterPro" id="IPR039426">
    <property type="entry name" value="TonB-dep_rcpt-like"/>
</dbReference>
<keyword evidence="9 13" id="KW-0798">TonB box</keyword>
<evidence type="ECO:0000256" key="3">
    <source>
        <dbReference type="ARBA" id="ARBA00022452"/>
    </source>
</evidence>
<evidence type="ECO:0000313" key="17">
    <source>
        <dbReference type="EMBL" id="MCU7549727.1"/>
    </source>
</evidence>
<evidence type="ECO:0000259" key="15">
    <source>
        <dbReference type="Pfam" id="PF00593"/>
    </source>
</evidence>
<accession>A0A9X3BHJ0</accession>
<dbReference type="AlphaFoldDB" id="A0A9X3BHJ0"/>
<keyword evidence="10 12" id="KW-0472">Membrane</keyword>
<keyword evidence="11 12" id="KW-0998">Cell outer membrane</keyword>
<comment type="caution">
    <text evidence="17">The sequence shown here is derived from an EMBL/GenBank/DDBJ whole genome shotgun (WGS) entry which is preliminary data.</text>
</comment>
<dbReference type="Gene3D" id="2.40.170.20">
    <property type="entry name" value="TonB-dependent receptor, beta-barrel domain"/>
    <property type="match status" value="1"/>
</dbReference>
<dbReference type="GO" id="GO:0009279">
    <property type="term" value="C:cell outer membrane"/>
    <property type="evidence" value="ECO:0007669"/>
    <property type="project" value="UniProtKB-SubCell"/>
</dbReference>
<keyword evidence="7" id="KW-0408">Iron</keyword>
<dbReference type="EMBL" id="JAOTIF010000007">
    <property type="protein sequence ID" value="MCU7549727.1"/>
    <property type="molecule type" value="Genomic_DNA"/>
</dbReference>
<evidence type="ECO:0000256" key="9">
    <source>
        <dbReference type="ARBA" id="ARBA00023077"/>
    </source>
</evidence>
<keyword evidence="8" id="KW-0406">Ion transport</keyword>
<keyword evidence="2 12" id="KW-0813">Transport</keyword>
<evidence type="ECO:0000256" key="13">
    <source>
        <dbReference type="RuleBase" id="RU003357"/>
    </source>
</evidence>
<feature type="domain" description="TonB-dependent receptor plug" evidence="16">
    <location>
        <begin position="124"/>
        <end position="239"/>
    </location>
</feature>
<evidence type="ECO:0000256" key="7">
    <source>
        <dbReference type="ARBA" id="ARBA00023004"/>
    </source>
</evidence>
<comment type="subcellular location">
    <subcellularLocation>
        <location evidence="1 12">Cell outer membrane</location>
        <topology evidence="1 12">Multi-pass membrane protein</topology>
    </subcellularLocation>
</comment>
<dbReference type="InterPro" id="IPR008969">
    <property type="entry name" value="CarboxyPept-like_regulatory"/>
</dbReference>
<keyword evidence="17" id="KW-0675">Receptor</keyword>
<evidence type="ECO:0000256" key="2">
    <source>
        <dbReference type="ARBA" id="ARBA00022448"/>
    </source>
</evidence>
<dbReference type="RefSeq" id="WP_279297167.1">
    <property type="nucleotide sequence ID" value="NZ_JAOTIF010000007.1"/>
</dbReference>
<dbReference type="PANTHER" id="PTHR32552:SF89">
    <property type="entry name" value="CATECHOLATE SIDEROPHORE RECEPTOR FIU"/>
    <property type="match status" value="1"/>
</dbReference>
<dbReference type="Pfam" id="PF07715">
    <property type="entry name" value="Plug"/>
    <property type="match status" value="1"/>
</dbReference>
<dbReference type="InterPro" id="IPR000531">
    <property type="entry name" value="Beta-barrel_TonB"/>
</dbReference>
<gene>
    <name evidence="17" type="ORF">OCK74_11415</name>
</gene>
<reference evidence="17" key="1">
    <citation type="submission" date="2022-09" db="EMBL/GenBank/DDBJ databases">
        <authorList>
            <person name="Yuan C."/>
            <person name="Ke Z."/>
        </authorList>
    </citation>
    <scope>NUCLEOTIDE SEQUENCE</scope>
    <source>
        <strain evidence="17">LB-8</strain>
    </source>
</reference>
<evidence type="ECO:0000256" key="1">
    <source>
        <dbReference type="ARBA" id="ARBA00004571"/>
    </source>
</evidence>
<dbReference type="PANTHER" id="PTHR32552">
    <property type="entry name" value="FERRICHROME IRON RECEPTOR-RELATED"/>
    <property type="match status" value="1"/>
</dbReference>
<sequence>MTSTSIKAAFYSIGFIVLLLFFSPQSFAQTGNVSGTILDQDGKPMVGATVRIKGTNKAAITKEGGVFSFNNVSVNGTLIVSHIGYTTMETSFASDKVVSVSLKESVAAVDEVIVTGVFDKRTRMEASVAISTLSAKQINRLTPTSAADLLKNVPGVFVNSSLGEIRNTVYSRGVSVGSNDGASGYYYVSMQEDGLPVTNATYVNYGPDYFNRPDATLGRLEAVRGGTASITSSNAPGGIFNYVSKTGGEKFEGEVRAKYGLEGNGRNPYYRGDVNIGGPLSRKLNLFYNLGGFYRYGTGARDPGYALNRGGQLKANILKRYKTGSLKLYAKYLNDHNGWFEFTPTVSFTDPKPASGFSPYSSVLLPSLTQSFLVNSNPNDIETYHSDNLIHSIDRAIGLNWEQRFGTGWTFQNNFRYSNKESNWNTTAVVYPMSMDNPVTYAVLGLLGRFGTYSFRNATTGQEYGSVMQKPNIINGQFAGFNFNVLNSNFPGKEISPNSFFFQPLAFSRNQVKEVLDQFSLTKKLKNMSFTAGGFYGHSDIDILGGFGAAQSLGTIQNNPQSVNITLTGLDGKVYDVTNGNGMMNIGAPQSAQKPVQDQLAFFFGHNWQMNDKLNLDWGIRYERVKVKGSNALAVANPLRSDPTYGGLDNNPLTIYDNANGTLGNQPGIDFFTYDQSMNTLSYSAGLNYKFNNNFSLYGRYSDGKKSPDLGFFNGLDTKEELDNLEPRNQRVQQMELGVKMKRSNLNLFATPFYSILSNVPEQVLGNNNDGTVYVTPALFNKIVTKGIELEGDYSFAKYFNVRAVATVQTSEAKDYQVWILNGNGAADDEIKDFSGNETDNNANLILNVTPSYNREKFYAQLNWSYLGARQANVANAFELPAFSQFNFAAGYDVTKRLQLSLNINNLTNKYGVMSWSRPGTFPGNLDRQGFTEEMLKANPNAPYSTVAIPARAYFLTATFKF</sequence>
<dbReference type="Gene3D" id="2.60.40.1120">
    <property type="entry name" value="Carboxypeptidase-like, regulatory domain"/>
    <property type="match status" value="1"/>
</dbReference>
<dbReference type="GO" id="GO:0015344">
    <property type="term" value="F:siderophore uptake transmembrane transporter activity"/>
    <property type="evidence" value="ECO:0007669"/>
    <property type="project" value="TreeGrafter"/>
</dbReference>
<keyword evidence="6 14" id="KW-0732">Signal</keyword>
<protein>
    <submittedName>
        <fullName evidence="17">TonB-dependent receptor</fullName>
    </submittedName>
</protein>
<keyword evidence="5 12" id="KW-0812">Transmembrane</keyword>
<evidence type="ECO:0000256" key="6">
    <source>
        <dbReference type="ARBA" id="ARBA00022729"/>
    </source>
</evidence>
<dbReference type="SUPFAM" id="SSF49464">
    <property type="entry name" value="Carboxypeptidase regulatory domain-like"/>
    <property type="match status" value="1"/>
</dbReference>
<evidence type="ECO:0000256" key="8">
    <source>
        <dbReference type="ARBA" id="ARBA00023065"/>
    </source>
</evidence>
<evidence type="ECO:0000259" key="16">
    <source>
        <dbReference type="Pfam" id="PF07715"/>
    </source>
</evidence>
<dbReference type="Pfam" id="PF00593">
    <property type="entry name" value="TonB_dep_Rec_b-barrel"/>
    <property type="match status" value="1"/>
</dbReference>
<feature type="domain" description="TonB-dependent receptor-like beta-barrel" evidence="15">
    <location>
        <begin position="375"/>
        <end position="907"/>
    </location>
</feature>
<dbReference type="InterPro" id="IPR012910">
    <property type="entry name" value="Plug_dom"/>
</dbReference>
<evidence type="ECO:0000256" key="11">
    <source>
        <dbReference type="ARBA" id="ARBA00023237"/>
    </source>
</evidence>
<dbReference type="Gene3D" id="2.170.130.10">
    <property type="entry name" value="TonB-dependent receptor, plug domain"/>
    <property type="match status" value="1"/>
</dbReference>